<keyword evidence="2" id="KW-1133">Transmembrane helix</keyword>
<dbReference type="InterPro" id="IPR011434">
    <property type="entry name" value="Ltp-like_HTH"/>
</dbReference>
<evidence type="ECO:0000313" key="4">
    <source>
        <dbReference type="EMBL" id="MFD1419223.1"/>
    </source>
</evidence>
<protein>
    <submittedName>
        <fullName evidence="4">Ltp family lipoprotein</fullName>
    </submittedName>
</protein>
<sequence>MIYALGIILFILFTGIIFALIYNLGPNTKSVIGVSIAAVIAIIISFPVTRTIVTFADNKFNPVPVIHLGTSQIKLTGKETTGTLYGEALPYSTVKLIKSDKVIFTVETDIEGQFNIKKLHDSSKYQIVSSKNGKNSKKYDITVGKIPNTAVTDLNFSNNDSSYKTKSDKNNRATISGKTNPKALIKVKDKSGKVLDKITADKKGKWSVEVDGPGINQNSPEKIKYEFVSKLGQLKENSGNYLTVIKFKTDTPKKESEKESEKPVEQPKVKTPPAPVAPTTPAIPGEYLAALNNARDYLSFSNMSKRGLYDQLTSEYGEKFPADAAQYAVDNLQADWNLEALNCAKDYRKDQNMSTSEIYDQLISDYGEQFAPSEANYAIQHLYD</sequence>
<dbReference type="EMBL" id="JBHTOI010000049">
    <property type="protein sequence ID" value="MFD1419223.1"/>
    <property type="molecule type" value="Genomic_DNA"/>
</dbReference>
<dbReference type="Proteomes" id="UP001597251">
    <property type="component" value="Unassembled WGS sequence"/>
</dbReference>
<dbReference type="RefSeq" id="WP_125675357.1">
    <property type="nucleotide sequence ID" value="NZ_JBHTOI010000049.1"/>
</dbReference>
<reference evidence="5" key="1">
    <citation type="journal article" date="2019" name="Int. J. Syst. Evol. Microbiol.">
        <title>The Global Catalogue of Microorganisms (GCM) 10K type strain sequencing project: providing services to taxonomists for standard genome sequencing and annotation.</title>
        <authorList>
            <consortium name="The Broad Institute Genomics Platform"/>
            <consortium name="The Broad Institute Genome Sequencing Center for Infectious Disease"/>
            <person name="Wu L."/>
            <person name="Ma J."/>
        </authorList>
    </citation>
    <scope>NUCLEOTIDE SEQUENCE [LARGE SCALE GENOMIC DNA]</scope>
    <source>
        <strain evidence="5">CCM 8936</strain>
    </source>
</reference>
<keyword evidence="4" id="KW-0449">Lipoprotein</keyword>
<evidence type="ECO:0000256" key="1">
    <source>
        <dbReference type="SAM" id="MobiDB-lite"/>
    </source>
</evidence>
<evidence type="ECO:0000259" key="3">
    <source>
        <dbReference type="Pfam" id="PF07553"/>
    </source>
</evidence>
<name>A0ABW4BXE5_9LACO</name>
<accession>A0ABW4BXE5</accession>
<gene>
    <name evidence="4" type="ORF">ACFQ42_10765</name>
</gene>
<feature type="transmembrane region" description="Helical" evidence="2">
    <location>
        <begin position="6"/>
        <end position="24"/>
    </location>
</feature>
<keyword evidence="2" id="KW-0812">Transmembrane</keyword>
<dbReference type="Gene3D" id="2.60.40.10">
    <property type="entry name" value="Immunoglobulins"/>
    <property type="match status" value="1"/>
</dbReference>
<feature type="domain" description="Putative host cell surface-exposed lipoprotein Ltp-like HTH region" evidence="3">
    <location>
        <begin position="335"/>
        <end position="382"/>
    </location>
</feature>
<dbReference type="InterPro" id="IPR036388">
    <property type="entry name" value="WH-like_DNA-bd_sf"/>
</dbReference>
<dbReference type="Gene3D" id="1.10.10.10">
    <property type="entry name" value="Winged helix-like DNA-binding domain superfamily/Winged helix DNA-binding domain"/>
    <property type="match status" value="2"/>
</dbReference>
<feature type="region of interest" description="Disordered" evidence="1">
    <location>
        <begin position="250"/>
        <end position="280"/>
    </location>
</feature>
<evidence type="ECO:0000256" key="2">
    <source>
        <dbReference type="SAM" id="Phobius"/>
    </source>
</evidence>
<feature type="compositionally biased region" description="Basic and acidic residues" evidence="1">
    <location>
        <begin position="250"/>
        <end position="268"/>
    </location>
</feature>
<comment type="caution">
    <text evidence="4">The sequence shown here is derived from an EMBL/GenBank/DDBJ whole genome shotgun (WGS) entry which is preliminary data.</text>
</comment>
<feature type="domain" description="Putative host cell surface-exposed lipoprotein Ltp-like HTH region" evidence="3">
    <location>
        <begin position="289"/>
        <end position="332"/>
    </location>
</feature>
<organism evidence="4 5">
    <name type="scientific">Companilactobacillus keshanensis</name>
    <dbReference type="NCBI Taxonomy" id="2486003"/>
    <lineage>
        <taxon>Bacteria</taxon>
        <taxon>Bacillati</taxon>
        <taxon>Bacillota</taxon>
        <taxon>Bacilli</taxon>
        <taxon>Lactobacillales</taxon>
        <taxon>Lactobacillaceae</taxon>
        <taxon>Companilactobacillus</taxon>
    </lineage>
</organism>
<keyword evidence="5" id="KW-1185">Reference proteome</keyword>
<dbReference type="Pfam" id="PF07553">
    <property type="entry name" value="Lipoprotein_Ltp"/>
    <property type="match status" value="2"/>
</dbReference>
<proteinExistence type="predicted"/>
<feature type="transmembrane region" description="Helical" evidence="2">
    <location>
        <begin position="31"/>
        <end position="49"/>
    </location>
</feature>
<evidence type="ECO:0000313" key="5">
    <source>
        <dbReference type="Proteomes" id="UP001597251"/>
    </source>
</evidence>
<keyword evidence="2" id="KW-0472">Membrane</keyword>
<dbReference type="InterPro" id="IPR013783">
    <property type="entry name" value="Ig-like_fold"/>
</dbReference>